<evidence type="ECO:0008006" key="3">
    <source>
        <dbReference type="Google" id="ProtNLM"/>
    </source>
</evidence>
<comment type="caution">
    <text evidence="1">The sequence shown here is derived from an EMBL/GenBank/DDBJ whole genome shotgun (WGS) entry which is preliminary data.</text>
</comment>
<organism evidence="1 2">
    <name type="scientific">Sinobacterium norvegicum</name>
    <dbReference type="NCBI Taxonomy" id="1641715"/>
    <lineage>
        <taxon>Bacteria</taxon>
        <taxon>Pseudomonadati</taxon>
        <taxon>Pseudomonadota</taxon>
        <taxon>Gammaproteobacteria</taxon>
        <taxon>Cellvibrionales</taxon>
        <taxon>Spongiibacteraceae</taxon>
        <taxon>Sinobacterium</taxon>
    </lineage>
</organism>
<evidence type="ECO:0000313" key="1">
    <source>
        <dbReference type="EMBL" id="CAH0991033.1"/>
    </source>
</evidence>
<evidence type="ECO:0000313" key="2">
    <source>
        <dbReference type="Proteomes" id="UP000838100"/>
    </source>
</evidence>
<dbReference type="Proteomes" id="UP000838100">
    <property type="component" value="Unassembled WGS sequence"/>
</dbReference>
<dbReference type="PANTHER" id="PTHR35868">
    <property type="entry name" value="DUF2804 DOMAIN-CONTAINING PROTEIN-RELATED"/>
    <property type="match status" value="1"/>
</dbReference>
<reference evidence="1" key="1">
    <citation type="submission" date="2021-12" db="EMBL/GenBank/DDBJ databases">
        <authorList>
            <person name="Rodrigo-Torres L."/>
            <person name="Arahal R. D."/>
            <person name="Lucena T."/>
        </authorList>
    </citation>
    <scope>NUCLEOTIDE SEQUENCE</scope>
    <source>
        <strain evidence="1">CECT 8267</strain>
    </source>
</reference>
<gene>
    <name evidence="1" type="ORF">SIN8267_01134</name>
</gene>
<dbReference type="InterPro" id="IPR021243">
    <property type="entry name" value="DUF2804"/>
</dbReference>
<proteinExistence type="predicted"/>
<sequence>MPATPYPDCLIDEDGQPRLGYFDQPVADLGLDKFRYFNSMDKPAGALRRYVDFKQFQFISINTGHHIIGVAIADIRYLASGFCYVYDLASNTLVEQNWLRPARLGYQTMPSATEGQAYIGSGNNRLEFTISGGQWRLKIDTDNIQADVQLHGEEGELPLALCSPTGYQGWTYTQKHNCLSVEGRLSINNTIEDLSEALAGYDFSAGYMRRETNWCWASINNRLSCGRRFGLNLATGVNESGVSENCCWLDGQRHYLPSVQFTFKRQRGQALHLSDWQVRSNATNSEGRPIIELSFTPLNCRQERLNLWLLKSNFRQYIGHYNGVIETADGEKIIINNMLGLSEDHFARW</sequence>
<dbReference type="Pfam" id="PF10974">
    <property type="entry name" value="DUF2804"/>
    <property type="match status" value="1"/>
</dbReference>
<name>A0ABM9AEA4_9GAMM</name>
<dbReference type="PANTHER" id="PTHR35868:SF4">
    <property type="entry name" value="DUF2804 DOMAIN-CONTAINING PROTEIN"/>
    <property type="match status" value="1"/>
</dbReference>
<dbReference type="EMBL" id="CAKLPX010000001">
    <property type="protein sequence ID" value="CAH0991033.1"/>
    <property type="molecule type" value="Genomic_DNA"/>
</dbReference>
<protein>
    <recommendedName>
        <fullName evidence="3">DUF2804 domain-containing protein</fullName>
    </recommendedName>
</protein>
<keyword evidence="2" id="KW-1185">Reference proteome</keyword>
<dbReference type="SUPFAM" id="SSF159245">
    <property type="entry name" value="AttH-like"/>
    <property type="match status" value="1"/>
</dbReference>
<accession>A0ABM9AEA4</accession>